<dbReference type="InterPro" id="IPR020988">
    <property type="entry name" value="Pept_U32_collagenase"/>
</dbReference>
<dbReference type="InterPro" id="IPR051454">
    <property type="entry name" value="RNA/ubiquinone_mod_enzymes"/>
</dbReference>
<evidence type="ECO:0000259" key="2">
    <source>
        <dbReference type="Pfam" id="PF12392"/>
    </source>
</evidence>
<proteinExistence type="predicted"/>
<reference evidence="3" key="1">
    <citation type="submission" date="2022-01" db="EMBL/GenBank/DDBJ databases">
        <title>Novel bile acid biosynthetic pathways are enriched in the microbiome of centenarians.</title>
        <authorList>
            <person name="Sato Y."/>
            <person name="Atarashi K."/>
            <person name="Plichta R.D."/>
            <person name="Arai Y."/>
            <person name="Sasajima S."/>
            <person name="Kearney M.S."/>
            <person name="Suda W."/>
            <person name="Takeshita K."/>
            <person name="Sasaki T."/>
            <person name="Okamoto S."/>
            <person name="Skelly N.A."/>
            <person name="Okamura Y."/>
            <person name="Vlamakis H."/>
            <person name="Li Y."/>
            <person name="Tanoue T."/>
            <person name="Takei H."/>
            <person name="Nittono H."/>
            <person name="Narushima S."/>
            <person name="Irie J."/>
            <person name="Itoh H."/>
            <person name="Moriya K."/>
            <person name="Sugiura Y."/>
            <person name="Suematsu M."/>
            <person name="Moritoki N."/>
            <person name="Shibata S."/>
            <person name="Littman R.D."/>
            <person name="Fischbach A.M."/>
            <person name="Uwamino Y."/>
            <person name="Inoue T."/>
            <person name="Honda A."/>
            <person name="Hattori M."/>
            <person name="Murai T."/>
            <person name="Xavier J.R."/>
            <person name="Hirose N."/>
            <person name="Honda K."/>
        </authorList>
    </citation>
    <scope>NUCLEOTIDE SEQUENCE</scope>
    <source>
        <strain evidence="3">CE91-St55</strain>
    </source>
</reference>
<feature type="domain" description="Peptidase U32 collagenase" evidence="2">
    <location>
        <begin position="318"/>
        <end position="431"/>
    </location>
</feature>
<dbReference type="Pfam" id="PF01136">
    <property type="entry name" value="Peptidase_U32"/>
    <property type="match status" value="1"/>
</dbReference>
<evidence type="ECO:0000256" key="1">
    <source>
        <dbReference type="SAM" id="MobiDB-lite"/>
    </source>
</evidence>
<feature type="compositionally biased region" description="Basic and acidic residues" evidence="1">
    <location>
        <begin position="450"/>
        <end position="478"/>
    </location>
</feature>
<name>A0AA37JKJ2_9FIRM</name>
<evidence type="ECO:0000313" key="4">
    <source>
        <dbReference type="Proteomes" id="UP001055091"/>
    </source>
</evidence>
<dbReference type="EMBL" id="BQNJ01000002">
    <property type="protein sequence ID" value="GKH03275.1"/>
    <property type="molecule type" value="Genomic_DNA"/>
</dbReference>
<organism evidence="3 4">
    <name type="scientific">Hungatella hathewayi</name>
    <dbReference type="NCBI Taxonomy" id="154046"/>
    <lineage>
        <taxon>Bacteria</taxon>
        <taxon>Bacillati</taxon>
        <taxon>Bacillota</taxon>
        <taxon>Clostridia</taxon>
        <taxon>Lachnospirales</taxon>
        <taxon>Lachnospiraceae</taxon>
        <taxon>Hungatella</taxon>
    </lineage>
</organism>
<dbReference type="Proteomes" id="UP001055091">
    <property type="component" value="Unassembled WGS sequence"/>
</dbReference>
<gene>
    <name evidence="3" type="ORF">CE91St55_52560</name>
</gene>
<evidence type="ECO:0000313" key="3">
    <source>
        <dbReference type="EMBL" id="GKH03275.1"/>
    </source>
</evidence>
<feature type="region of interest" description="Disordered" evidence="1">
    <location>
        <begin position="450"/>
        <end position="481"/>
    </location>
</feature>
<dbReference type="RefSeq" id="WP_195521976.1">
    <property type="nucleotide sequence ID" value="NZ_BQNJ01000002.1"/>
</dbReference>
<dbReference type="PANTHER" id="PTHR30217:SF10">
    <property type="entry name" value="23S RRNA 5-HYDROXYCYTIDINE C2501 SYNTHASE"/>
    <property type="match status" value="1"/>
</dbReference>
<comment type="caution">
    <text evidence="3">The sequence shown here is derived from an EMBL/GenBank/DDBJ whole genome shotgun (WGS) entry which is preliminary data.</text>
</comment>
<protein>
    <submittedName>
        <fullName evidence="3">Peptidase U32</fullName>
    </submittedName>
</protein>
<dbReference type="PANTHER" id="PTHR30217">
    <property type="entry name" value="PEPTIDASE U32 FAMILY"/>
    <property type="match status" value="1"/>
</dbReference>
<dbReference type="AlphaFoldDB" id="A0AA37JKJ2"/>
<accession>A0AA37JKJ2</accession>
<sequence length="750" mass="85178">MKQKRVEILAPAGSFESMKAAVAAGADAVYIGGSRFGARAYAENPEEDRLLEAIDYAHLHGCRLYMTVNTLMKESEMAELCAFLEPYYMRGVDAVIVQDMGAFALIRERFPDLPVHASTQMTITGSYGARILKELGAERVVTARELSLEEIERIHREVDVEIESFVHGALCYCYSGQCLFSSLIGGRSGNRGRCAQTCRLPYDVKRDGRTLNGKDSRYVLSLKDLCTLDLIPDMIEAGIYSMKIEGRMKSPRYTAGVVEIYRRYTDLYLERGRAGYRVEEKDRKRLLELFDRGGQTDGYYRRHNGKDMVVWKEKPSFREGNQELFDYLDKNYVEKQLQEPVMGSVVLETGKPAVLELSCGECSVSLAGDTVLEALKQPMDETRIRKQLQKTGNTPFYFEELTVTLTGEVFLPVQSLNELRRRGLEALEEAVLKQYRREVLQNQREVLQCRREDPQGQREIPQDCRETPHSAVSGKRESSSGQPRIFVSLERPDCLPAVLHNPYVERIYVDAAEFGPELWKETASSCHDAGKECLLTMPHIFRTEAERYFERSRKAFCEAGFDGVLIRSMEEIGYLKTHGPELPWVFDYGMYGMNDRAESFLMKMGAAELTWPVELNERELSRLSVPGELIVYGRLPMMVTAQCIHQGTESCDKKPGLLTLKDRMGKEFPVKNHCAFCYNTIYNAAPVSLLGLEKQIRALAPTAIRLQFTVETRKETAEVIRCFADSLLLGKQTEQPVGEFTRGHFKRGVE</sequence>
<dbReference type="Pfam" id="PF12392">
    <property type="entry name" value="DUF3656"/>
    <property type="match status" value="1"/>
</dbReference>
<dbReference type="InterPro" id="IPR001539">
    <property type="entry name" value="Peptidase_U32"/>
</dbReference>